<dbReference type="RefSeq" id="XP_025598004.1">
    <property type="nucleotide sequence ID" value="XM_025740233.1"/>
</dbReference>
<dbReference type="FunFam" id="1.20.1250.20:FF:000088">
    <property type="entry name" value="MFS multidrug transporter, putative"/>
    <property type="match status" value="1"/>
</dbReference>
<dbReference type="OrthoDB" id="5376138at2759"/>
<name>A0A316ZBS6_9BASI</name>
<keyword evidence="2 6" id="KW-0812">Transmembrane</keyword>
<dbReference type="Pfam" id="PF07690">
    <property type="entry name" value="MFS_1"/>
    <property type="match status" value="1"/>
</dbReference>
<feature type="transmembrane region" description="Helical" evidence="6">
    <location>
        <begin position="292"/>
        <end position="311"/>
    </location>
</feature>
<comment type="subcellular location">
    <subcellularLocation>
        <location evidence="1">Membrane</location>
        <topology evidence="1">Multi-pass membrane protein</topology>
    </subcellularLocation>
</comment>
<feature type="transmembrane region" description="Helical" evidence="6">
    <location>
        <begin position="331"/>
        <end position="349"/>
    </location>
</feature>
<feature type="transmembrane region" description="Helical" evidence="6">
    <location>
        <begin position="426"/>
        <end position="450"/>
    </location>
</feature>
<evidence type="ECO:0000313" key="8">
    <source>
        <dbReference type="EMBL" id="PWN97725.1"/>
    </source>
</evidence>
<accession>A0A316ZBS6</accession>
<dbReference type="SUPFAM" id="SSF103473">
    <property type="entry name" value="MFS general substrate transporter"/>
    <property type="match status" value="1"/>
</dbReference>
<feature type="transmembrane region" description="Helical" evidence="6">
    <location>
        <begin position="178"/>
        <end position="198"/>
    </location>
</feature>
<keyword evidence="9" id="KW-1185">Reference proteome</keyword>
<sequence length="505" mass="56769">MLTGRDAETRKVLGMAFPTWKKWWIISVIFMVQLSMNMNTGIYANGVKGIAAEYGISQQAARVGQAVFLIAYAFGSELWAPWSEELGRRPIMQISLFLVNVFQLPCALAPNYGSIVVGRVLGGLSSAGGSVTLGMVADMWEPEEQEWPLAYVVFSSVGGSSIGPIVGPFVEAYLSWRWIFWVQLIFGGVVQLIHLFLVPETRSSVLLDREAKRLRKAGEDVWGPNEVKEKRFTLKGILTTWYRPFEFLAREPIVLCCSLLSGFSDALIFTFIESFQLVYEQWGFEAPRSALTFVPIWIGYIICYASMAIPIIKFKRMRRHQPDKYTPEHRLWWLLFTAPLEPIGLYIFAFTTYGPNHSPSIPWIAPMIASVLVAIANYAIYYNTIDYMVAAYGPYSASATGGNAFMRNGLAGIATMYSTPMFNNLGFVWASFLLACLGVLVVIPIVIFYYKGEVVRRNSKFAGELLKERQGNDGHRVVQDEEDNGDISALHRRKNAQPQGEKQEQ</sequence>
<evidence type="ECO:0000256" key="6">
    <source>
        <dbReference type="SAM" id="Phobius"/>
    </source>
</evidence>
<evidence type="ECO:0000256" key="5">
    <source>
        <dbReference type="SAM" id="MobiDB-lite"/>
    </source>
</evidence>
<protein>
    <submittedName>
        <fullName evidence="8">MFS general substrate transporter</fullName>
    </submittedName>
</protein>
<organism evidence="8 9">
    <name type="scientific">Tilletiopsis washingtonensis</name>
    <dbReference type="NCBI Taxonomy" id="58919"/>
    <lineage>
        <taxon>Eukaryota</taxon>
        <taxon>Fungi</taxon>
        <taxon>Dikarya</taxon>
        <taxon>Basidiomycota</taxon>
        <taxon>Ustilaginomycotina</taxon>
        <taxon>Exobasidiomycetes</taxon>
        <taxon>Entylomatales</taxon>
        <taxon>Entylomatales incertae sedis</taxon>
        <taxon>Tilletiopsis</taxon>
    </lineage>
</organism>
<gene>
    <name evidence="8" type="ORF">FA09DRAFT_298127</name>
</gene>
<feature type="transmembrane region" description="Helical" evidence="6">
    <location>
        <begin position="23"/>
        <end position="43"/>
    </location>
</feature>
<dbReference type="GO" id="GO:0005886">
    <property type="term" value="C:plasma membrane"/>
    <property type="evidence" value="ECO:0007669"/>
    <property type="project" value="TreeGrafter"/>
</dbReference>
<reference evidence="8 9" key="1">
    <citation type="journal article" date="2018" name="Mol. Biol. Evol.">
        <title>Broad Genomic Sampling Reveals a Smut Pathogenic Ancestry of the Fungal Clade Ustilaginomycotina.</title>
        <authorList>
            <person name="Kijpornyongpan T."/>
            <person name="Mondo S.J."/>
            <person name="Barry K."/>
            <person name="Sandor L."/>
            <person name="Lee J."/>
            <person name="Lipzen A."/>
            <person name="Pangilinan J."/>
            <person name="LaButti K."/>
            <person name="Hainaut M."/>
            <person name="Henrissat B."/>
            <person name="Grigoriev I.V."/>
            <person name="Spatafora J.W."/>
            <person name="Aime M.C."/>
        </authorList>
    </citation>
    <scope>NUCLEOTIDE SEQUENCE [LARGE SCALE GENOMIC DNA]</scope>
    <source>
        <strain evidence="8 9">MCA 4186</strain>
    </source>
</reference>
<dbReference type="PROSITE" id="PS50850">
    <property type="entry name" value="MFS"/>
    <property type="match status" value="1"/>
</dbReference>
<dbReference type="Gene3D" id="1.20.1250.20">
    <property type="entry name" value="MFS general substrate transporter like domains"/>
    <property type="match status" value="1"/>
</dbReference>
<dbReference type="InterPro" id="IPR036259">
    <property type="entry name" value="MFS_trans_sf"/>
</dbReference>
<dbReference type="EMBL" id="KZ819294">
    <property type="protein sequence ID" value="PWN97725.1"/>
    <property type="molecule type" value="Genomic_DNA"/>
</dbReference>
<feature type="domain" description="Major facilitator superfamily (MFS) profile" evidence="7">
    <location>
        <begin position="25"/>
        <end position="453"/>
    </location>
</feature>
<evidence type="ECO:0000256" key="3">
    <source>
        <dbReference type="ARBA" id="ARBA00022989"/>
    </source>
</evidence>
<evidence type="ECO:0000256" key="2">
    <source>
        <dbReference type="ARBA" id="ARBA00022692"/>
    </source>
</evidence>
<proteinExistence type="predicted"/>
<feature type="transmembrane region" description="Helical" evidence="6">
    <location>
        <begin position="149"/>
        <end position="166"/>
    </location>
</feature>
<keyword evidence="3 6" id="KW-1133">Transmembrane helix</keyword>
<dbReference type="GO" id="GO:0022857">
    <property type="term" value="F:transmembrane transporter activity"/>
    <property type="evidence" value="ECO:0007669"/>
    <property type="project" value="InterPro"/>
</dbReference>
<dbReference type="GeneID" id="37267779"/>
<dbReference type="PANTHER" id="PTHR23502">
    <property type="entry name" value="MAJOR FACILITATOR SUPERFAMILY"/>
    <property type="match status" value="1"/>
</dbReference>
<dbReference type="PANTHER" id="PTHR23502:SF3">
    <property type="entry name" value="MAJOR FACILITATOR SUPERFAMILY (MFS) PROFILE DOMAIN-CONTAINING PROTEIN-RELATED"/>
    <property type="match status" value="1"/>
</dbReference>
<dbReference type="STRING" id="58919.A0A316ZBS6"/>
<dbReference type="InterPro" id="IPR011701">
    <property type="entry name" value="MFS"/>
</dbReference>
<evidence type="ECO:0000256" key="4">
    <source>
        <dbReference type="ARBA" id="ARBA00023136"/>
    </source>
</evidence>
<feature type="transmembrane region" description="Helical" evidence="6">
    <location>
        <begin position="253"/>
        <end position="272"/>
    </location>
</feature>
<dbReference type="Proteomes" id="UP000245946">
    <property type="component" value="Unassembled WGS sequence"/>
</dbReference>
<evidence type="ECO:0000259" key="7">
    <source>
        <dbReference type="PROSITE" id="PS50850"/>
    </source>
</evidence>
<feature type="region of interest" description="Disordered" evidence="5">
    <location>
        <begin position="472"/>
        <end position="505"/>
    </location>
</feature>
<feature type="transmembrane region" description="Helical" evidence="6">
    <location>
        <begin position="361"/>
        <end position="380"/>
    </location>
</feature>
<evidence type="ECO:0000256" key="1">
    <source>
        <dbReference type="ARBA" id="ARBA00004141"/>
    </source>
</evidence>
<feature type="transmembrane region" description="Helical" evidence="6">
    <location>
        <begin position="116"/>
        <end position="137"/>
    </location>
</feature>
<dbReference type="InterPro" id="IPR020846">
    <property type="entry name" value="MFS_dom"/>
</dbReference>
<feature type="transmembrane region" description="Helical" evidence="6">
    <location>
        <begin position="387"/>
        <end position="406"/>
    </location>
</feature>
<dbReference type="AlphaFoldDB" id="A0A316ZBS6"/>
<evidence type="ECO:0000313" key="9">
    <source>
        <dbReference type="Proteomes" id="UP000245946"/>
    </source>
</evidence>
<feature type="compositionally biased region" description="Polar residues" evidence="5">
    <location>
        <begin position="496"/>
        <end position="505"/>
    </location>
</feature>
<keyword evidence="4 6" id="KW-0472">Membrane</keyword>